<dbReference type="STRING" id="121224.E0W1H8"/>
<dbReference type="CDD" id="cd13983">
    <property type="entry name" value="STKc_WNK"/>
    <property type="match status" value="1"/>
</dbReference>
<feature type="region of interest" description="Disordered" evidence="10">
    <location>
        <begin position="389"/>
        <end position="420"/>
    </location>
</feature>
<keyword evidence="6 12" id="KW-0418">Kinase</keyword>
<evidence type="ECO:0000256" key="4">
    <source>
        <dbReference type="ARBA" id="ARBA00022679"/>
    </source>
</evidence>
<evidence type="ECO:0000256" key="3">
    <source>
        <dbReference type="ARBA" id="ARBA00022527"/>
    </source>
</evidence>
<feature type="compositionally biased region" description="Basic residues" evidence="10">
    <location>
        <begin position="1165"/>
        <end position="1175"/>
    </location>
</feature>
<evidence type="ECO:0000313" key="12">
    <source>
        <dbReference type="EMBL" id="EEB19484.1"/>
    </source>
</evidence>
<dbReference type="EnsemblMetazoa" id="PHUM577360-RA">
    <property type="protein sequence ID" value="PHUM577360-PA"/>
    <property type="gene ID" value="PHUM577360"/>
</dbReference>
<comment type="catalytic activity">
    <reaction evidence="9">
        <text>L-seryl-[protein] + ATP = O-phospho-L-seryl-[protein] + ADP + H(+)</text>
        <dbReference type="Rhea" id="RHEA:17989"/>
        <dbReference type="Rhea" id="RHEA-COMP:9863"/>
        <dbReference type="Rhea" id="RHEA-COMP:11604"/>
        <dbReference type="ChEBI" id="CHEBI:15378"/>
        <dbReference type="ChEBI" id="CHEBI:29999"/>
        <dbReference type="ChEBI" id="CHEBI:30616"/>
        <dbReference type="ChEBI" id="CHEBI:83421"/>
        <dbReference type="ChEBI" id="CHEBI:456216"/>
        <dbReference type="EC" id="2.7.11.1"/>
    </reaction>
</comment>
<reference evidence="12" key="2">
    <citation type="submission" date="2007-04" db="EMBL/GenBank/DDBJ databases">
        <title>The genome of the human body louse.</title>
        <authorList>
            <consortium name="The Human Body Louse Genome Consortium"/>
            <person name="Kirkness E."/>
            <person name="Walenz B."/>
            <person name="Hass B."/>
            <person name="Bruggner R."/>
            <person name="Strausberg R."/>
        </authorList>
    </citation>
    <scope>NUCLEOTIDE SEQUENCE</scope>
    <source>
        <strain evidence="12">USDA</strain>
    </source>
</reference>
<evidence type="ECO:0000256" key="10">
    <source>
        <dbReference type="SAM" id="MobiDB-lite"/>
    </source>
</evidence>
<reference evidence="12" key="1">
    <citation type="submission" date="2007-04" db="EMBL/GenBank/DDBJ databases">
        <title>Annotation of Pediculus humanus corporis strain USDA.</title>
        <authorList>
            <person name="Kirkness E."/>
            <person name="Hannick L."/>
            <person name="Hass B."/>
            <person name="Bruggner R."/>
            <person name="Lawson D."/>
            <person name="Bidwell S."/>
            <person name="Joardar V."/>
            <person name="Caler E."/>
            <person name="Walenz B."/>
            <person name="Inman J."/>
            <person name="Schobel S."/>
            <person name="Galinsky K."/>
            <person name="Amedeo P."/>
            <person name="Strausberg R."/>
        </authorList>
    </citation>
    <scope>NUCLEOTIDE SEQUENCE</scope>
    <source>
        <strain evidence="12">USDA</strain>
    </source>
</reference>
<dbReference type="Proteomes" id="UP000009046">
    <property type="component" value="Unassembled WGS sequence"/>
</dbReference>
<sequence length="2338" mass="261242">MSRILMKIQVFNYKKEIIKSSTRESVRETTLISVVDSNSDKSGERLRVKEDKGSVTDKNKNKESTVKETSITIHYTPSKKQAGKNEIAKAGTVNETTENDGKKVNKKAEDTRPAKKASCHQGKKTKFEILGKNKGKIDSGKGVTSKSRPTTLLTKSKSVSPRSSNSFDKKDGKISSSKTPASSNTRIVNAKMSKSLDATNNKKTVDKVSDKLLLDNALKETKSECSIVKNRRSMDVSSPSTSGASSLQTIVSIMDKQNSIEFKEVSWAVEDLLPNIRSSLLKKFKLGLWKSDSQIFVEKVVSSSESICKMDKSNSLEIIYCKNDISKDSSFKKGGPYESLSSQTLPEYNRKLRRLSQFKIDKRDLEDGGRYVGRCKGFVDHDEFDDGVEKIPDDDDVARPLPDKLLPSEGPQDDDEEKAIGVSPDGRFLKFEEEIGRGSFKTVYRGLDTQTGVSVAWCELQEKKLNKTERIRFREEAEMLKGLQHPNIVRFFDYWEATPTKRKYIVLVTELMTSGTLKTYLRRFKKINLKVLKSWCRQILKGLMFLHSRTPPIIHRDLKCDNIFITGTTGCVKIGDLGLATLKNRSFAKSVIGTPEFMAPEMYEEHYDESVDVYAFGMCMLEMATSEYPYSECMGPAQIYKKVVSGVKPQSYDKVENSEIRDIIDKCIKLNKEERPKVKELLNHEFFAEDLGLKLDLVSRDEAISSMKEKVEFRLRVLDPKKRGNKHKENEAIQFEFHVIEDNADEVANEMAKSGLIMEEDAKSVAKMLKSQIASLTREREERQHLIEVPPDSGYVTIHTGEQLADLTSTNDGQLNENVQPVFLQQQFYINPIPTHVQQVFHQHVAGTPVQSGNNFMGTTYPVHPSFPTSITVQPGQPSTVGTSLTGQIYYQPVLTNTIVTQPVIATIQQQPNQDLNGGSSNRTEPQIITVKSEMVKDVTTLDDIQNIHILPNVIVPPLLISQDLPLRKESVTIDNSDSSGRKESTISTKSFSSQASDNVQFIEPTMPVFQPIPEQYPKGVAEVVNNDLTSLDKKSDVKDDFLSNSQTDGHSEISQQEYLPSSGQDNSYNVESSQSTSPDQNNMPLEKPKNLADNSDFSQASNSTDNQLWDNLYYDSQPITPIADYQNFDYPKDNPDDQGNAMENTMEMMDKEETKLERTESSKSRKSSMIKRKSRPFGPKLSVLSLTGSTIECQLETSKHQTVTFTFETGDAVPADIANNLVQENLLSEQHSDVLIELVADLIRQLKENPDKIPVLPATSMIPGENVVSNVGSPVVSRKPRDRDRRLDGKWVTFTWGSTLLIIKLIKLNFSRIFSSLIQFSPVFSRIFSRLLQFSPEFLDCSRHIQTILVFSSFLQTSPIDRYFRISITFCLKDETSVSLTTTPTKQRFSDITPPPLFKSQESSPVKHQRFSEVVMPSSYISQDLPGTSSLPPVVNQDFNQVLMVSENGGIQMVPEPDGQMEIPDSKVYSPTTIERKMSVVVPPNLQELNIPLDRIKSCSEQREKKISRFLVSPVVDKGATDESSVVVTEGLAKGLESSSTKQIPSRGENPGGNFCQDVFQDNSVSDQLSSGGRKCSAMHQPDIESSARKLSSDTQCSVISGDDCTPALNNTPTQQYTPDNTITACHAEKDLGAPRTIADLEQKLVELTSQPSELAIGTPPSQPATPHVNLNYQTYMQTLHQRLSNTPTVGQHNLSDPHMSIPEGVEAPTVLVQPVAAQQIAFQPMPATLSQFDGIKSNLLVTQPINIGPPVMQNMQPVQALPVQNLQGMKDNQTMNFVQPVGKSQNLSTVSPGIINLQPITGSQLIHSLPTCQLNQPSKTGQNLVAVQPVTMITSTTVQDAEVKEEKPRVRPTAIDLHDLEQELSKIHTGGTRHILLQPQPVTMVNAIQPKKKRQKKKSMDGKSINQSGGNNAVSKVSRFQVSVISESNNDPVKAREPKRETKTGRFSVVTHEDTEKEEKKPATMYYKAASTAFLIGTPSSTEFNNHSPISERKKMTSSSKNEKIKITTTTTTTTTSGGRRKKSYMTNNHLKPEESPPSVILQKPNPIKFARDRFHRKNGRVENDFLMEEIVSNPDENSKKMTENSKKKWKRRKSSTVCGGEFFADKNISNSWQNLSADGGRCPSPNCICKGKPCLCGNHYNSVKMSSSSVREHWKFNPLAELEDYYLNKKSQSCGNVAELYSPLLERNSHSFENLATKLNEIFQGNMKSQGNLTVVRKSRFDKSPVRSPTKKNAMNFEKSIFLNKIMKNRESKKFGSLSDLNLGERETVGGNLGKRKTNEPFVTSPEIMLSTNSNNNNNYNNYINNTMPFRKFSEITPSVALVRLTAFLNTSHPL</sequence>
<dbReference type="Gene3D" id="3.30.200.20">
    <property type="entry name" value="Phosphorylase Kinase, domain 1"/>
    <property type="match status" value="1"/>
</dbReference>
<keyword evidence="4 12" id="KW-0808">Transferase</keyword>
<dbReference type="RefSeq" id="XP_002432222.1">
    <property type="nucleotide sequence ID" value="XM_002432177.1"/>
</dbReference>
<feature type="domain" description="Protein kinase" evidence="11">
    <location>
        <begin position="429"/>
        <end position="687"/>
    </location>
</feature>
<comment type="cofactor">
    <cofactor evidence="1">
        <name>Mg(2+)</name>
        <dbReference type="ChEBI" id="CHEBI:18420"/>
    </cofactor>
</comment>
<evidence type="ECO:0000256" key="1">
    <source>
        <dbReference type="ARBA" id="ARBA00001946"/>
    </source>
</evidence>
<evidence type="ECO:0000313" key="14">
    <source>
        <dbReference type="Proteomes" id="UP000009046"/>
    </source>
</evidence>
<dbReference type="InterPro" id="IPR011009">
    <property type="entry name" value="Kinase-like_dom_sf"/>
</dbReference>
<dbReference type="Gene3D" id="1.10.510.10">
    <property type="entry name" value="Transferase(Phosphotransferase) domain 1"/>
    <property type="match status" value="1"/>
</dbReference>
<feature type="compositionally biased region" description="Polar residues" evidence="10">
    <location>
        <begin position="1043"/>
        <end position="1084"/>
    </location>
</feature>
<dbReference type="GeneID" id="8239559"/>
<dbReference type="InterPro" id="IPR008271">
    <property type="entry name" value="Ser/Thr_kinase_AS"/>
</dbReference>
<accession>E0W1H8</accession>
<dbReference type="EMBL" id="AAZO01007021">
    <property type="status" value="NOT_ANNOTATED_CDS"/>
    <property type="molecule type" value="Genomic_DNA"/>
</dbReference>
<dbReference type="SUPFAM" id="SSF56112">
    <property type="entry name" value="Protein kinase-like (PK-like)"/>
    <property type="match status" value="1"/>
</dbReference>
<feature type="compositionally biased region" description="Polar residues" evidence="10">
    <location>
        <begin position="142"/>
        <end position="155"/>
    </location>
</feature>
<feature type="compositionally biased region" description="Basic and acidic residues" evidence="10">
    <location>
        <begin position="1935"/>
        <end position="1946"/>
    </location>
</feature>
<dbReference type="InterPro" id="IPR024678">
    <property type="entry name" value="Kinase_OSR1/WNK_CCT"/>
</dbReference>
<dbReference type="CTD" id="8239559"/>
<dbReference type="InterPro" id="IPR000719">
    <property type="entry name" value="Prot_kinase_dom"/>
</dbReference>
<feature type="compositionally biased region" description="Basic and acidic residues" evidence="10">
    <location>
        <begin position="1152"/>
        <end position="1164"/>
    </location>
</feature>
<dbReference type="Pfam" id="PF12202">
    <property type="entry name" value="OSR1_C"/>
    <property type="match status" value="1"/>
</dbReference>
<dbReference type="EMBL" id="DS235870">
    <property type="protein sequence ID" value="EEB19484.1"/>
    <property type="molecule type" value="Genomic_DNA"/>
</dbReference>
<feature type="compositionally biased region" description="Basic and acidic residues" evidence="10">
    <location>
        <begin position="1992"/>
        <end position="2005"/>
    </location>
</feature>
<feature type="compositionally biased region" description="Polar residues" evidence="10">
    <location>
        <begin position="174"/>
        <end position="186"/>
    </location>
</feature>
<feature type="compositionally biased region" description="Basic and acidic residues" evidence="10">
    <location>
        <begin position="389"/>
        <end position="402"/>
    </location>
</feature>
<dbReference type="Pfam" id="PF24889">
    <property type="entry name" value="CCTL2_WNK"/>
    <property type="match status" value="1"/>
</dbReference>
<dbReference type="InParanoid" id="E0W1H8"/>
<evidence type="ECO:0000256" key="6">
    <source>
        <dbReference type="ARBA" id="ARBA00022777"/>
    </source>
</evidence>
<dbReference type="FunFam" id="1.10.510.10:FF:000006">
    <property type="entry name" value="Serine/threonine-protein kinase WNK1 isoform 2"/>
    <property type="match status" value="1"/>
</dbReference>
<dbReference type="eggNOG" id="KOG0584">
    <property type="taxonomic scope" value="Eukaryota"/>
</dbReference>
<evidence type="ECO:0000256" key="5">
    <source>
        <dbReference type="ARBA" id="ARBA00022741"/>
    </source>
</evidence>
<evidence type="ECO:0000256" key="8">
    <source>
        <dbReference type="ARBA" id="ARBA00047899"/>
    </source>
</evidence>
<dbReference type="OrthoDB" id="4062651at2759"/>
<dbReference type="FunCoup" id="E0W1H8">
    <property type="interactions" value="230"/>
</dbReference>
<gene>
    <name evidence="13" type="primary">8239559</name>
    <name evidence="12" type="ORF">Phum_PHUM577360</name>
</gene>
<evidence type="ECO:0000256" key="2">
    <source>
        <dbReference type="ARBA" id="ARBA00012513"/>
    </source>
</evidence>
<evidence type="ECO:0000313" key="13">
    <source>
        <dbReference type="EnsemblMetazoa" id="PHUM577360-PA"/>
    </source>
</evidence>
<dbReference type="FunFam" id="3.30.200.20:FF:000010">
    <property type="entry name" value="Serine/threonine-protein kinase WNK1 isoform 2"/>
    <property type="match status" value="1"/>
</dbReference>
<feature type="region of interest" description="Disordered" evidence="10">
    <location>
        <begin position="37"/>
        <end position="186"/>
    </location>
</feature>
<dbReference type="InterPro" id="IPR056865">
    <property type="entry name" value="CCTL2_WNK"/>
</dbReference>
<feature type="compositionally biased region" description="Polar residues" evidence="10">
    <location>
        <begin position="1906"/>
        <end position="1933"/>
    </location>
</feature>
<feature type="compositionally biased region" description="Polar residues" evidence="10">
    <location>
        <begin position="1093"/>
        <end position="1105"/>
    </location>
</feature>
<dbReference type="PANTHER" id="PTHR13902">
    <property type="entry name" value="SERINE/THREONINE-PROTEIN KINASE WNK WITH NO LYSINE -RELATED"/>
    <property type="match status" value="1"/>
</dbReference>
<feature type="compositionally biased region" description="Low complexity" evidence="10">
    <location>
        <begin position="156"/>
        <end position="166"/>
    </location>
</feature>
<feature type="compositionally biased region" description="Basic and acidic residues" evidence="10">
    <location>
        <begin position="99"/>
        <end position="113"/>
    </location>
</feature>
<organism>
    <name type="scientific">Pediculus humanus subsp. corporis</name>
    <name type="common">Body louse</name>
    <dbReference type="NCBI Taxonomy" id="121224"/>
    <lineage>
        <taxon>Eukaryota</taxon>
        <taxon>Metazoa</taxon>
        <taxon>Ecdysozoa</taxon>
        <taxon>Arthropoda</taxon>
        <taxon>Hexapoda</taxon>
        <taxon>Insecta</taxon>
        <taxon>Pterygota</taxon>
        <taxon>Neoptera</taxon>
        <taxon>Paraneoptera</taxon>
        <taxon>Psocodea</taxon>
        <taxon>Troctomorpha</taxon>
        <taxon>Phthiraptera</taxon>
        <taxon>Anoplura</taxon>
        <taxon>Pediculidae</taxon>
        <taxon>Pediculus</taxon>
    </lineage>
</organism>
<dbReference type="VEuPathDB" id="VectorBase:PHUM577360"/>
<dbReference type="Pfam" id="PF00069">
    <property type="entry name" value="Pkinase"/>
    <property type="match status" value="1"/>
</dbReference>
<feature type="region of interest" description="Disordered" evidence="10">
    <location>
        <begin position="1036"/>
        <end position="1105"/>
    </location>
</feature>
<feature type="region of interest" description="Disordered" evidence="10">
    <location>
        <begin position="1891"/>
        <end position="1958"/>
    </location>
</feature>
<feature type="region of interest" description="Disordered" evidence="10">
    <location>
        <begin position="1152"/>
        <end position="1175"/>
    </location>
</feature>
<dbReference type="EC" id="2.7.11.1" evidence="2"/>
<evidence type="ECO:0000259" key="11">
    <source>
        <dbReference type="PROSITE" id="PS50011"/>
    </source>
</evidence>
<dbReference type="PROSITE" id="PS50011">
    <property type="entry name" value="PROTEIN_KINASE_DOM"/>
    <property type="match status" value="1"/>
</dbReference>
<keyword evidence="7" id="KW-0067">ATP-binding</keyword>
<evidence type="ECO:0000256" key="7">
    <source>
        <dbReference type="ARBA" id="ARBA00022840"/>
    </source>
</evidence>
<dbReference type="PROSITE" id="PS00108">
    <property type="entry name" value="PROTEIN_KINASE_ST"/>
    <property type="match status" value="1"/>
</dbReference>
<protein>
    <recommendedName>
        <fullName evidence="2">non-specific serine/threonine protein kinase</fullName>
        <ecNumber evidence="2">2.7.11.1</ecNumber>
    </recommendedName>
</protein>
<dbReference type="KEGG" id="phu:Phum_PHUM577360"/>
<feature type="compositionally biased region" description="Basic and acidic residues" evidence="10">
    <location>
        <begin position="125"/>
        <end position="139"/>
    </location>
</feature>
<keyword evidence="3" id="KW-0723">Serine/threonine-protein kinase</keyword>
<feature type="region of interest" description="Disordered" evidence="10">
    <location>
        <begin position="1986"/>
        <end position="2005"/>
    </location>
</feature>
<feature type="compositionally biased region" description="Polar residues" evidence="10">
    <location>
        <begin position="67"/>
        <end position="79"/>
    </location>
</feature>
<reference evidence="13" key="3">
    <citation type="submission" date="2021-02" db="UniProtKB">
        <authorList>
            <consortium name="EnsemblMetazoa"/>
        </authorList>
    </citation>
    <scope>IDENTIFICATION</scope>
    <source>
        <strain evidence="13">USDA</strain>
    </source>
</reference>
<feature type="compositionally biased region" description="Polar residues" evidence="10">
    <location>
        <begin position="986"/>
        <end position="998"/>
    </location>
</feature>
<feature type="compositionally biased region" description="Basic residues" evidence="10">
    <location>
        <begin position="114"/>
        <end position="124"/>
    </location>
</feature>
<feature type="compositionally biased region" description="Basic and acidic residues" evidence="10">
    <location>
        <begin position="38"/>
        <end position="66"/>
    </location>
</feature>
<name>E0W1H8_PEDHC</name>
<dbReference type="HOGENOM" id="CLU_229790_0_0_1"/>
<dbReference type="Gene3D" id="3.10.20.90">
    <property type="entry name" value="Phosphatidylinositol 3-kinase Catalytic Subunit, Chain A, domain 1"/>
    <property type="match status" value="2"/>
</dbReference>
<comment type="catalytic activity">
    <reaction evidence="8">
        <text>L-threonyl-[protein] + ATP = O-phospho-L-threonyl-[protein] + ADP + H(+)</text>
        <dbReference type="Rhea" id="RHEA:46608"/>
        <dbReference type="Rhea" id="RHEA-COMP:11060"/>
        <dbReference type="Rhea" id="RHEA-COMP:11605"/>
        <dbReference type="ChEBI" id="CHEBI:15378"/>
        <dbReference type="ChEBI" id="CHEBI:30013"/>
        <dbReference type="ChEBI" id="CHEBI:30616"/>
        <dbReference type="ChEBI" id="CHEBI:61977"/>
        <dbReference type="ChEBI" id="CHEBI:456216"/>
        <dbReference type="EC" id="2.7.11.1"/>
    </reaction>
</comment>
<dbReference type="InterPro" id="IPR050588">
    <property type="entry name" value="WNK_Ser-Thr_kinase"/>
</dbReference>
<proteinExistence type="predicted"/>
<dbReference type="SMART" id="SM00220">
    <property type="entry name" value="S_TKc"/>
    <property type="match status" value="1"/>
</dbReference>
<keyword evidence="5" id="KW-0547">Nucleotide-binding</keyword>
<keyword evidence="14" id="KW-1185">Reference proteome</keyword>
<feature type="region of interest" description="Disordered" evidence="10">
    <location>
        <begin position="2011"/>
        <end position="2045"/>
    </location>
</feature>
<dbReference type="GO" id="GO:0005524">
    <property type="term" value="F:ATP binding"/>
    <property type="evidence" value="ECO:0007669"/>
    <property type="project" value="UniProtKB-KW"/>
</dbReference>
<dbReference type="GO" id="GO:0004674">
    <property type="term" value="F:protein serine/threonine kinase activity"/>
    <property type="evidence" value="ECO:0007669"/>
    <property type="project" value="UniProtKB-KW"/>
</dbReference>
<feature type="region of interest" description="Disordered" evidence="10">
    <location>
        <begin position="972"/>
        <end position="998"/>
    </location>
</feature>
<evidence type="ECO:0000256" key="9">
    <source>
        <dbReference type="ARBA" id="ARBA00048679"/>
    </source>
</evidence>